<keyword evidence="2" id="KW-1185">Reference proteome</keyword>
<dbReference type="Proteomes" id="UP000198583">
    <property type="component" value="Unassembled WGS sequence"/>
</dbReference>
<dbReference type="AlphaFoldDB" id="A0A1I6FGN4"/>
<organism evidence="1 2">
    <name type="scientific">Lentzea waywayandensis</name>
    <dbReference type="NCBI Taxonomy" id="84724"/>
    <lineage>
        <taxon>Bacteria</taxon>
        <taxon>Bacillati</taxon>
        <taxon>Actinomycetota</taxon>
        <taxon>Actinomycetes</taxon>
        <taxon>Pseudonocardiales</taxon>
        <taxon>Pseudonocardiaceae</taxon>
        <taxon>Lentzea</taxon>
    </lineage>
</organism>
<evidence type="ECO:0000313" key="2">
    <source>
        <dbReference type="Proteomes" id="UP000198583"/>
    </source>
</evidence>
<reference evidence="2" key="1">
    <citation type="submission" date="2016-10" db="EMBL/GenBank/DDBJ databases">
        <authorList>
            <person name="Varghese N."/>
            <person name="Submissions S."/>
        </authorList>
    </citation>
    <scope>NUCLEOTIDE SEQUENCE [LARGE SCALE GENOMIC DNA]</scope>
    <source>
        <strain evidence="2">DSM 44232</strain>
    </source>
</reference>
<proteinExistence type="predicted"/>
<gene>
    <name evidence="1" type="ORF">SAMN04488564_1179</name>
</gene>
<dbReference type="RefSeq" id="WP_093605534.1">
    <property type="nucleotide sequence ID" value="NZ_FOYL01000017.1"/>
</dbReference>
<evidence type="ECO:0000313" key="1">
    <source>
        <dbReference type="EMBL" id="SFR29085.1"/>
    </source>
</evidence>
<protein>
    <submittedName>
        <fullName evidence="1">Uncharacterized protein</fullName>
    </submittedName>
</protein>
<accession>A0A1I6FGN4</accession>
<sequence length="497" mass="54668">MSNRPSTQATDEDLRLDVETRTKLLAVVVDANSYGKVGPDLPRLASLAADLAKIDVQVWVPEPVAWEWAEHLAAQWVAARNVVNDQLSHLSRAGLPASSINPSYLSREDLISKFLSVLTDTPHVKVVELTGASAIEGLKDQVLQRKPAKTKSADLVKTGGSDSAWLRDVVAKAGEPDRVMFLSKDADIKSAYAAWGYGQPLVREANTVRASLFEYVFASIDEEWMIARYLADQLPLNLDDATKSDAVQLVGTTVDVLEAVDLDWEHHGLISASLTKLTKLAGLWWVEREAPERHEPGRAPKRMVFRAIALFLAEAEITDIYSLTGGDTAGERTLNSDQLIARTRLMVTVENGKIVKVEPDSETVVSNSSPRSDHNWEAGNELADALEGVTGLELPSGHLGGWNVAEEEVLVKGTTQQVRLSWSHHNEGELWISVGTDEAHVTCEYDANAWIGGKEGMYGESPYFLRVETEHDIERGPWALAAWVFNRLLDSSDTESE</sequence>
<name>A0A1I6FGN4_9PSEU</name>
<dbReference type="EMBL" id="FOYL01000017">
    <property type="protein sequence ID" value="SFR29085.1"/>
    <property type="molecule type" value="Genomic_DNA"/>
</dbReference>
<dbReference type="OrthoDB" id="5137961at2"/>